<dbReference type="InterPro" id="IPR008964">
    <property type="entry name" value="Invasin/intimin_cell_adhesion"/>
</dbReference>
<protein>
    <submittedName>
        <fullName evidence="8">Gliding motility-associated C-terminal domain-containing protein</fullName>
    </submittedName>
</protein>
<dbReference type="Gene3D" id="2.60.40.1080">
    <property type="match status" value="2"/>
</dbReference>
<dbReference type="PANTHER" id="PTHR11878:SF65">
    <property type="entry name" value="NA_CA-EXCHANGE PROTEIN, ISOFORM G"/>
    <property type="match status" value="1"/>
</dbReference>
<dbReference type="Pfam" id="PF03160">
    <property type="entry name" value="Calx-beta"/>
    <property type="match status" value="19"/>
</dbReference>
<dbReference type="InterPro" id="IPR026341">
    <property type="entry name" value="T9SS_type_B"/>
</dbReference>
<dbReference type="PANTHER" id="PTHR11878">
    <property type="entry name" value="SODIUM/CALCIUM EXCHANGER"/>
    <property type="match status" value="1"/>
</dbReference>
<feature type="domain" description="Calx-beta" evidence="6">
    <location>
        <begin position="2464"/>
        <end position="2566"/>
    </location>
</feature>
<dbReference type="SMART" id="SM00237">
    <property type="entry name" value="Calx_beta"/>
    <property type="match status" value="11"/>
</dbReference>
<feature type="domain" description="Calx-beta" evidence="6">
    <location>
        <begin position="3522"/>
        <end position="3623"/>
    </location>
</feature>
<dbReference type="InterPro" id="IPR038081">
    <property type="entry name" value="CalX-like_sf"/>
</dbReference>
<feature type="signal peptide" evidence="5">
    <location>
        <begin position="1"/>
        <end position="19"/>
    </location>
</feature>
<dbReference type="SMART" id="SM00635">
    <property type="entry name" value="BID_2"/>
    <property type="match status" value="2"/>
</dbReference>
<dbReference type="InterPro" id="IPR047589">
    <property type="entry name" value="DUF11_rpt"/>
</dbReference>
<feature type="chain" id="PRO_5046228407" evidence="5">
    <location>
        <begin position="20"/>
        <end position="3864"/>
    </location>
</feature>
<dbReference type="RefSeq" id="WP_209145069.1">
    <property type="nucleotide sequence ID" value="NZ_JAGHKP010000001.1"/>
</dbReference>
<evidence type="ECO:0000256" key="4">
    <source>
        <dbReference type="ARBA" id="ARBA00023065"/>
    </source>
</evidence>
<dbReference type="Pfam" id="PF02368">
    <property type="entry name" value="Big_2"/>
    <property type="match status" value="1"/>
</dbReference>
<feature type="domain" description="Calx-beta" evidence="6">
    <location>
        <begin position="2699"/>
        <end position="2800"/>
    </location>
</feature>
<evidence type="ECO:0000256" key="3">
    <source>
        <dbReference type="ARBA" id="ARBA00022837"/>
    </source>
</evidence>
<evidence type="ECO:0000256" key="1">
    <source>
        <dbReference type="ARBA" id="ARBA00022729"/>
    </source>
</evidence>
<dbReference type="SUPFAM" id="SSF141072">
    <property type="entry name" value="CalX-like"/>
    <property type="match status" value="19"/>
</dbReference>
<dbReference type="InterPro" id="IPR001434">
    <property type="entry name" value="OmcB-like_DUF11"/>
</dbReference>
<keyword evidence="2" id="KW-0677">Repeat</keyword>
<evidence type="ECO:0000256" key="5">
    <source>
        <dbReference type="SAM" id="SignalP"/>
    </source>
</evidence>
<keyword evidence="9" id="KW-1185">Reference proteome</keyword>
<feature type="domain" description="Calx-beta" evidence="6">
    <location>
        <begin position="2581"/>
        <end position="2684"/>
    </location>
</feature>
<dbReference type="InterPro" id="IPR003644">
    <property type="entry name" value="Calx_beta"/>
</dbReference>
<name>A0ABS3YBY3_9BACT</name>
<sequence length="3864" mass="391557">MKRLILFFTVLFFATSTYAANYYWVGGAGSWSELGHWSKTSGGTPDHSIIPNLDDDVYFDANSGLADGDIIYLPTASPAYCRNMSWAGVTVAASLVWQGQPLLLYGSLEMAASVRYGTRGISFLGGSDATLKMNGAARLPVTSWYTPITVNKPGGSLTLLDGIPAGLTVTAFSLTAGALDMSGLTHTFESFISDGSSARSVDISNATLNLSGGWDYRGTNNTINSTGSTITVGNFYSDRFTYPKVNITAGGTAMVINNTTFGELTFTNALAPSQSVRIGSGNTIERLEYKGGGSVAGGGNVIKDLYIAPSTPGFSFVGNNTITGTLHANTPDCNALAQLLGYGAGATITFAPGAVADVRNIYMTNLAAAGSITLPIPVTGADGGGNTGWDFQPRATGTTLYWVGGAGDWNDKANWSLSSGGTGGACVPFTGDDVVFDANSGFAAGNNTVTVSGSAWCHNMTWTNVTASPVLSQAPASTFEIYGSIALHADLTLNGNIVLRGTEVTTLATNGCSKGIVTINCAKANVSAGLTLVDNINFPGLSLLHGRGQLSMANRTLNMQLFNSTTGLGRTIDIQNSTITVTYWNLGAANVVMVNNAAGSFITSNRGFTANGLTYSRVQCNTTGNEINVTNTTISDMLVTSTGLVPVIVALGGGNTIGTLELKGAAELRGNNTINNLLLAPSRNYNFRNTQTINGLLRYNNPDCSGLGEMRGLAGVATLNFGPSSTKDIGNVLLENMTATGTGVPVAISGADAGGNTGWNITAASSGARYWVGGSGDWNDAAHWSATSGGAGGACIPSVANDVFFDAKSFSSGSSSVTVSAGHAYCRNMNWTGAAFAPTLTKSTSFNIEVWGNLVLNPAVRMNTPTVGIAGPSLSFRGAANSTITTNGSTLGDFDLSVNKPNGGKVTLLDDFNNANSVIEVNNGALDISGRTVTVTYITDNSTANPVSLNITNATINGGWHAMGTSKTVQAAGSNIIGATVFRTNAGVYNKVDVATTNDAAISINATTIGDLLFSNNNAASGAYLGTGNTVDRLEFRGKGSILGTGNTIDTLIFAPGKTYTFASNTNTTINDAWYGSGSPCNPTQIVSSSTTNATVTKTNGTVDFDYIRLNRITAAGVTPFKAREHTVDLGGNVNWDISPYDNSATITGFGPDRTVCADAFPVVLNTDGFFAGPSATYLWTGGSTGKTLSVTDGGTYKVTVQYPDGCSISDEITITKSTVTVAPITGDAGICDGETTTLASVTPGGVWTTSDAAVATVSPAGLVTSVAPGTTTITYTVTNGDGCTGSQQFVVTVNPIPAAPVITGTLTLFEGGTTTLSGGTPGGAWTTSDAAIATVNGTGVVTGVAGGSADITYTITSASGCTSLATVTVTVDGFSPDKRELGIVKTADAQEPGTNGGFSIHLPTGVLAVEDIAVTYTIAGTATAPGDYTALSGTATILAGQNGVTVPVNVQNDGLIESAETVIVTLSAGTSTNYAYTIDGTAGNATVQIADDDDTPANRVVSVTAQLNASEPTNTGTFTVALPAGALAPEDITVAFTLGGTAINGTDYQTFPVSIVIPAGENNVVIDVTAIDDQVMEKTKTIELTLTGATVPTAGSFTISATQGTAVLNQNDNDYVTANRVLSITGNGDAAEPSTHSSFTISLPAGYSSSLPVTVNYTVTGTATDGADYSGPSTSITLPAGQNSVDVPVTVMNDGLLEPLETVILTLTGGTATEGGITVFSFTPNPSAKTATVNITDDDNTSGNTTLSVTAQNAAEPATNGSFTISLPTGVLASEDIAIAYSIGAGTATPGTDYRAITGSIVLRAGQNSVPVALTVIDNTVIEPPTETVIFNIVGGTSPNLTYTVSATNGSATATIADDDFDAGSNIVLLTKVSDAIEGGTNGQYRVSFPPGVSSSEDVVIGFTVSGSARRIAPGIDYNLLGLSGNNIVIPAGASEVYIDVDASNDGIIEGPENVILDLTSAASASYPYTIDPSGNGATVSIVDANAASSTPLQVITGANAAEPASSGTFTVKLAGVATSAWPVTVGYRVSGTATAGSDYQGIGTIVIPSNTNAVSVSLAILDDQIIEPVETMTFTLLSGSATDGGGNAFIFPPDPANNDISVNIADNDASSANQVLKVMPNVDAAEPNTNGSFTVSLPPGYSSSANTTLSYTMTGTGTRNTDYTIFTITLPAYQNSISLPLFVTNDQVIEGTETAILNLNGATDGNSFTYSADPSARQATLNILDDDDVPANRVLSISTYLNSSETGSNGAVKIKLPAGVSAAHDITVNYTVSGGTATEGLDYDALTGTAVIPAGFNEITVPVTVKDDDIIEQTETVELTVSGGTGGPSNTTPFTAATGSETASVLILDDDDVPANRALSITAGANVTEGSGDPAEFTVSLPGATITSSEDITVSYTVSGTATAGDDYTELSGTVVIPAGQHSVVISAPVLNDLLLEVSEDITVTLAGGASASSPYTGTGSATVTIGDDENQPASLVLNVTSTADGAEPGTNGNFRISLPTGIIPTEDITVSYLIGGTATSGVDYNAIAGAVIIPAGQNSVDVPVTVINDPIIEAPESVVFTLGGGSSTSFNFTGSGNATVNIADDESTTPANRTLTITKDADAAEPVTNGGFIINLPPGITVTEDVTVNYMIGGTATAGDDYAALSGSVVIPAGQPGISVPVTVIDDQLMETAETLIVTLAGGASTSFTFTGTGSATVNIADDESTPPVAITIAKNADGTEPGTNGSFTISLPAGVTSIEDVTVNYTVGGTAIAGGDYTALSGAVVIPAGQNSVTVPVTVADDDIIETTETVTATLTAAGSASFTFTASGAATLNIADDDNTPANLVLNITKLNDATEPSSVGTALVALPTGITAMEDITVTYTIGGTAAADADYAALSGTAIIPAGQNSVQIPIFVIDDQVIETPETVELTFTGGTSTSFAFTGTGNISVDIADDDNIPANLVLNVVSNTAAAEPDVPGSFTISLPNGITATEDITITYATGGTAVGDEDYEAMVGLVVIPAGSNSVDVPVNVLDDLTLEGTETVTLEITGGTTSSLTFAPGTDKTASLDIADDDNDPSKLVLNIARGADGAEPGTDGSFIISLPTGVTTTEDVTVNYTTGGTATAGDDYTALTGSAVIPAGQSSVTVTVAVADDDIIEPAETVTATLNGGSSASFTFTGTGSATVNINDDESAVPANLALTVTKGADGAEPATNGSFVISLPGTVTTSEDITVQYTITGTATAGGDYTTLTGTAVIEAGDRTVTVPVPVLNDQVIEPLETVVMTLNGGSSTSFAFTGTGNATVNINDEENVPANLVLNATNNGNATEPATHGGFTISLPNNITVSTDVTVHYTITGAATPGDDYGALSGSVVIPAGLGSIPVPVTVSDDDLIEGDETVILTITGGTATGLTFTPGASSTATVTVADDDTNLDVTVLASTPAAAEPGTPGAFTISLPAGKTSAADVTVTYTISGTATAGDDYTALTGTAVIPAGDNSAPVAVSVLDDNFVETPETVTITLTGASSSGSAFTIGTPNTATVTIADEDAASLVLEASASKPAAAEPGTHGAFTIGIAGGKIATEAVTVQYTISGTATADQDYEAINGMITIPAGRNSVDVPVTVIDDIDVETPETVVLTVTGGQSANFSWTADVARQAVVTITSEDIPMGDLSITKEIVQPLTGPYRLGQELTYRISIRNIGNGIAGGAAVTDTLPVQLGLPGMTNASRGQVNVATANRVVVWTIGDMQPGATAQLEIRCRITEGGAMVAGAEAVSGSTDPDLTNNKAVMRLQIDGQDLNFPNVFTPNGDGKNEKFVIGGLEKYTGAKLQVFNRWGGQVYRSNDYRNDWNGSNLVESTYYYILEVQKPDGVKTYKGWVIILR</sequence>
<feature type="domain" description="Calx-beta" evidence="6">
    <location>
        <begin position="3051"/>
        <end position="3153"/>
    </location>
</feature>
<dbReference type="NCBIfam" id="TIGR04131">
    <property type="entry name" value="Bac_Flav_CTERM"/>
    <property type="match status" value="1"/>
</dbReference>
<evidence type="ECO:0000256" key="2">
    <source>
        <dbReference type="ARBA" id="ARBA00022737"/>
    </source>
</evidence>
<dbReference type="InterPro" id="IPR051171">
    <property type="entry name" value="CaCA"/>
</dbReference>
<evidence type="ECO:0000259" key="7">
    <source>
        <dbReference type="SMART" id="SM00635"/>
    </source>
</evidence>
<feature type="domain" description="Calx-beta" evidence="6">
    <location>
        <begin position="3405"/>
        <end position="3505"/>
    </location>
</feature>
<organism evidence="8 9">
    <name type="scientific">Chitinophaga chungangae</name>
    <dbReference type="NCBI Taxonomy" id="2821488"/>
    <lineage>
        <taxon>Bacteria</taxon>
        <taxon>Pseudomonadati</taxon>
        <taxon>Bacteroidota</taxon>
        <taxon>Chitinophagia</taxon>
        <taxon>Chitinophagales</taxon>
        <taxon>Chitinophagaceae</taxon>
        <taxon>Chitinophaga</taxon>
    </lineage>
</organism>
<feature type="domain" description="Calx-beta" evidence="6">
    <location>
        <begin position="2345"/>
        <end position="2449"/>
    </location>
</feature>
<feature type="domain" description="Calx-beta" evidence="6">
    <location>
        <begin position="1486"/>
        <end position="1588"/>
    </location>
</feature>
<feature type="domain" description="BIG2" evidence="7">
    <location>
        <begin position="1297"/>
        <end position="1363"/>
    </location>
</feature>
<evidence type="ECO:0000313" key="8">
    <source>
        <dbReference type="EMBL" id="MBO9152171.1"/>
    </source>
</evidence>
<dbReference type="SUPFAM" id="SSF49373">
    <property type="entry name" value="Invasin/intimin cell-adhesion fragments"/>
    <property type="match status" value="2"/>
</dbReference>
<dbReference type="Pfam" id="PF13585">
    <property type="entry name" value="CHU_C"/>
    <property type="match status" value="1"/>
</dbReference>
<proteinExistence type="predicted"/>
<evidence type="ECO:0000313" key="9">
    <source>
        <dbReference type="Proteomes" id="UP000679126"/>
    </source>
</evidence>
<keyword evidence="3" id="KW-0106">Calcium</keyword>
<dbReference type="InterPro" id="IPR003343">
    <property type="entry name" value="Big_2"/>
</dbReference>
<dbReference type="NCBIfam" id="TIGR01451">
    <property type="entry name" value="B_ant_repeat"/>
    <property type="match status" value="1"/>
</dbReference>
<keyword evidence="1 5" id="KW-0732">Signal</keyword>
<feature type="domain" description="Calx-beta" evidence="6">
    <location>
        <begin position="2221"/>
        <end position="2322"/>
    </location>
</feature>
<gene>
    <name evidence="8" type="ORF">J7I43_08110</name>
</gene>
<dbReference type="EMBL" id="JAGHKP010000001">
    <property type="protein sequence ID" value="MBO9152171.1"/>
    <property type="molecule type" value="Genomic_DNA"/>
</dbReference>
<dbReference type="Proteomes" id="UP000679126">
    <property type="component" value="Unassembled WGS sequence"/>
</dbReference>
<feature type="domain" description="Calx-beta" evidence="6">
    <location>
        <begin position="1979"/>
        <end position="2079"/>
    </location>
</feature>
<accession>A0ABS3YBY3</accession>
<feature type="domain" description="BIG2" evidence="7">
    <location>
        <begin position="1216"/>
        <end position="1288"/>
    </location>
</feature>
<dbReference type="Pfam" id="PF01345">
    <property type="entry name" value="DUF11"/>
    <property type="match status" value="1"/>
</dbReference>
<comment type="caution">
    <text evidence="8">The sequence shown here is derived from an EMBL/GenBank/DDBJ whole genome shotgun (WGS) entry which is preliminary data.</text>
</comment>
<evidence type="ECO:0000259" key="6">
    <source>
        <dbReference type="SMART" id="SM00237"/>
    </source>
</evidence>
<reference evidence="9" key="1">
    <citation type="submission" date="2021-03" db="EMBL/GenBank/DDBJ databases">
        <title>Assistant Professor.</title>
        <authorList>
            <person name="Huq M.A."/>
        </authorList>
    </citation>
    <scope>NUCLEOTIDE SEQUENCE [LARGE SCALE GENOMIC DNA]</scope>
    <source>
        <strain evidence="9">MAH-28</strain>
    </source>
</reference>
<keyword evidence="4" id="KW-0406">Ion transport</keyword>
<feature type="domain" description="Calx-beta" evidence="6">
    <location>
        <begin position="2815"/>
        <end position="2915"/>
    </location>
</feature>
<dbReference type="Gene3D" id="2.60.40.1170">
    <property type="entry name" value="Mu homology domain, subdomain B"/>
    <property type="match status" value="1"/>
</dbReference>
<keyword evidence="4" id="KW-0813">Transport</keyword>
<dbReference type="Gene3D" id="2.60.40.2030">
    <property type="match status" value="19"/>
</dbReference>